<gene>
    <name evidence="2" type="ORF">PROPAUS_0599</name>
</gene>
<feature type="domain" description="M23ase beta-sheet core" evidence="1">
    <location>
        <begin position="16"/>
        <end position="75"/>
    </location>
</feature>
<dbReference type="PANTHER" id="PTHR21666:SF270">
    <property type="entry name" value="MUREIN HYDROLASE ACTIVATOR ENVC"/>
    <property type="match status" value="1"/>
</dbReference>
<dbReference type="Proteomes" id="UP000263928">
    <property type="component" value="Unassembled WGS sequence"/>
</dbReference>
<reference evidence="3" key="1">
    <citation type="submission" date="2018-08" db="EMBL/GenBank/DDBJ databases">
        <authorList>
            <person name="Hornung B."/>
        </authorList>
    </citation>
    <scope>NUCLEOTIDE SEQUENCE [LARGE SCALE GENOMIC DNA]</scope>
</reference>
<dbReference type="GO" id="GO:0004222">
    <property type="term" value="F:metalloendopeptidase activity"/>
    <property type="evidence" value="ECO:0007669"/>
    <property type="project" value="TreeGrafter"/>
</dbReference>
<protein>
    <submittedName>
        <fullName evidence="2">Peptidase family M23</fullName>
    </submittedName>
</protein>
<name>A0A383S5R1_9ACTN</name>
<dbReference type="InterPro" id="IPR011055">
    <property type="entry name" value="Dup_hybrid_motif"/>
</dbReference>
<dbReference type="InterPro" id="IPR016047">
    <property type="entry name" value="M23ase_b-sheet_dom"/>
</dbReference>
<accession>A0A383S5R1</accession>
<dbReference type="Gene3D" id="2.70.70.10">
    <property type="entry name" value="Glucose Permease (Domain IIA)"/>
    <property type="match status" value="1"/>
</dbReference>
<dbReference type="EMBL" id="UNQJ01000002">
    <property type="protein sequence ID" value="SYZ32709.1"/>
    <property type="molecule type" value="Genomic_DNA"/>
</dbReference>
<evidence type="ECO:0000259" key="1">
    <source>
        <dbReference type="Pfam" id="PF01551"/>
    </source>
</evidence>
<sequence>MLSQGSRLREGVGAIAGNYIIISPHGSDYYVGIVHLQRGSLCVKPGDAVRVGQQLASCGNTGNSTQPHIHIQVMDSLDLKQAHGVPLLFDQFEQWEPGVPTSRLIEKSVPSENCIAAPC</sequence>
<dbReference type="CDD" id="cd12797">
    <property type="entry name" value="M23_peptidase"/>
    <property type="match status" value="1"/>
</dbReference>
<keyword evidence="3" id="KW-1185">Reference proteome</keyword>
<evidence type="ECO:0000313" key="3">
    <source>
        <dbReference type="Proteomes" id="UP000263928"/>
    </source>
</evidence>
<dbReference type="Pfam" id="PF01551">
    <property type="entry name" value="Peptidase_M23"/>
    <property type="match status" value="1"/>
</dbReference>
<dbReference type="SUPFAM" id="SSF51261">
    <property type="entry name" value="Duplicated hybrid motif"/>
    <property type="match status" value="1"/>
</dbReference>
<dbReference type="InterPro" id="IPR050570">
    <property type="entry name" value="Cell_wall_metabolism_enzyme"/>
</dbReference>
<proteinExistence type="predicted"/>
<evidence type="ECO:0000313" key="2">
    <source>
        <dbReference type="EMBL" id="SYZ32709.1"/>
    </source>
</evidence>
<organism evidence="2 3">
    <name type="scientific">Propionibacterium australiense</name>
    <dbReference type="NCBI Taxonomy" id="119981"/>
    <lineage>
        <taxon>Bacteria</taxon>
        <taxon>Bacillati</taxon>
        <taxon>Actinomycetota</taxon>
        <taxon>Actinomycetes</taxon>
        <taxon>Propionibacteriales</taxon>
        <taxon>Propionibacteriaceae</taxon>
        <taxon>Propionibacterium</taxon>
    </lineage>
</organism>
<dbReference type="AlphaFoldDB" id="A0A383S5R1"/>
<dbReference type="PANTHER" id="PTHR21666">
    <property type="entry name" value="PEPTIDASE-RELATED"/>
    <property type="match status" value="1"/>
</dbReference>